<dbReference type="GO" id="GO:0046872">
    <property type="term" value="F:metal ion binding"/>
    <property type="evidence" value="ECO:0007669"/>
    <property type="project" value="InterPro"/>
</dbReference>
<dbReference type="Pfam" id="PF02655">
    <property type="entry name" value="ATP-grasp_3"/>
    <property type="match status" value="1"/>
</dbReference>
<name>A0A8J6XXS5_9BACT</name>
<gene>
    <name evidence="6" type="ORF">IFK94_11100</name>
</gene>
<evidence type="ECO:0000259" key="5">
    <source>
        <dbReference type="PROSITE" id="PS50975"/>
    </source>
</evidence>
<keyword evidence="3 4" id="KW-0067">ATP-binding</keyword>
<keyword evidence="2 4" id="KW-0547">Nucleotide-binding</keyword>
<organism evidence="6 7">
    <name type="scientific">Candidatus Polarisedimenticola svalbardensis</name>
    <dbReference type="NCBI Taxonomy" id="2886004"/>
    <lineage>
        <taxon>Bacteria</taxon>
        <taxon>Pseudomonadati</taxon>
        <taxon>Acidobacteriota</taxon>
        <taxon>Candidatus Polarisedimenticolia</taxon>
        <taxon>Candidatus Polarisedimenticolales</taxon>
        <taxon>Candidatus Polarisedimenticolaceae</taxon>
        <taxon>Candidatus Polarisedimenticola</taxon>
    </lineage>
</organism>
<dbReference type="PANTHER" id="PTHR43585:SF2">
    <property type="entry name" value="ATP-GRASP ENZYME FSQD"/>
    <property type="match status" value="1"/>
</dbReference>
<dbReference type="Gene3D" id="3.40.50.20">
    <property type="match status" value="1"/>
</dbReference>
<proteinExistence type="predicted"/>
<dbReference type="SUPFAM" id="SSF56059">
    <property type="entry name" value="Glutathione synthetase ATP-binding domain-like"/>
    <property type="match status" value="1"/>
</dbReference>
<dbReference type="Gene3D" id="3.30.470.20">
    <property type="entry name" value="ATP-grasp fold, B domain"/>
    <property type="match status" value="1"/>
</dbReference>
<evidence type="ECO:0000313" key="7">
    <source>
        <dbReference type="Proteomes" id="UP000648239"/>
    </source>
</evidence>
<evidence type="ECO:0000256" key="4">
    <source>
        <dbReference type="PROSITE-ProRule" id="PRU00409"/>
    </source>
</evidence>
<dbReference type="SMART" id="SM01209">
    <property type="entry name" value="GARS_A"/>
    <property type="match status" value="1"/>
</dbReference>
<dbReference type="Proteomes" id="UP000648239">
    <property type="component" value="Unassembled WGS sequence"/>
</dbReference>
<dbReference type="EMBL" id="JACXWD010000038">
    <property type="protein sequence ID" value="MBD3868661.1"/>
    <property type="molecule type" value="Genomic_DNA"/>
</dbReference>
<dbReference type="AlphaFoldDB" id="A0A8J6XXS5"/>
<accession>A0A8J6XXS5</accession>
<evidence type="ECO:0000256" key="1">
    <source>
        <dbReference type="ARBA" id="ARBA00022598"/>
    </source>
</evidence>
<dbReference type="PANTHER" id="PTHR43585">
    <property type="entry name" value="FUMIPYRROLE BIOSYNTHESIS PROTEIN C"/>
    <property type="match status" value="1"/>
</dbReference>
<dbReference type="InterPro" id="IPR013815">
    <property type="entry name" value="ATP_grasp_subdomain_1"/>
</dbReference>
<dbReference type="Gene3D" id="3.30.1490.20">
    <property type="entry name" value="ATP-grasp fold, A domain"/>
    <property type="match status" value="1"/>
</dbReference>
<dbReference type="InterPro" id="IPR011761">
    <property type="entry name" value="ATP-grasp"/>
</dbReference>
<reference evidence="6 7" key="1">
    <citation type="submission" date="2020-08" db="EMBL/GenBank/DDBJ databases">
        <title>Acidobacteriota in marine sediments use diverse sulfur dissimilation pathways.</title>
        <authorList>
            <person name="Wasmund K."/>
        </authorList>
    </citation>
    <scope>NUCLEOTIDE SEQUENCE [LARGE SCALE GENOMIC DNA]</scope>
    <source>
        <strain evidence="6">MAG AM4</strain>
    </source>
</reference>
<evidence type="ECO:0000256" key="2">
    <source>
        <dbReference type="ARBA" id="ARBA00022741"/>
    </source>
</evidence>
<dbReference type="GO" id="GO:0016874">
    <property type="term" value="F:ligase activity"/>
    <property type="evidence" value="ECO:0007669"/>
    <property type="project" value="UniProtKB-KW"/>
</dbReference>
<dbReference type="PROSITE" id="PS50975">
    <property type="entry name" value="ATP_GRASP"/>
    <property type="match status" value="1"/>
</dbReference>
<dbReference type="InterPro" id="IPR052032">
    <property type="entry name" value="ATP-dep_AA_Ligase"/>
</dbReference>
<keyword evidence="1" id="KW-0436">Ligase</keyword>
<comment type="caution">
    <text evidence="6">The sequence shown here is derived from an EMBL/GenBank/DDBJ whole genome shotgun (WGS) entry which is preliminary data.</text>
</comment>
<sequence>MNVLMISPGYPAEMQRFTRGLAEVGAQVIGFGDQPQAGLDGDVKKSLSAYFQAESLWDESTSVAQIRRIADQMQIDRVECLWEPGMGLAAAFREALGLPGLTVAQTVPFRDKETMKQVLDHAGIRTPHHYRVRTSDEAREAVEKIGYPVIVKPIAGAGATDTYRVDSDEELDQAIGAVRHVEEVSVEEFVEGEEFTFDTICSGGTVHYFNMMWYRPRPLEGKLKEWISPQAIALRDVDDPKLAAGREMGFKVLDALQFRTGFTHMEWYLKADGEAVFGEIGGRPPGANAVELMNYACDIDVFRGWAEAVVHDRFTQTVERKYNCGIVFKRAQGQGRIRRIDGLDGIVDRFGPHIARIDLLPVGSPRRDWKQVQISDGFVIVRHPDLQETLGMTDAVANDLNLYAG</sequence>
<feature type="domain" description="ATP-grasp" evidence="5">
    <location>
        <begin position="116"/>
        <end position="310"/>
    </location>
</feature>
<dbReference type="InterPro" id="IPR003806">
    <property type="entry name" value="ATP-grasp_PylC-type"/>
</dbReference>
<dbReference type="GO" id="GO:0005524">
    <property type="term" value="F:ATP binding"/>
    <property type="evidence" value="ECO:0007669"/>
    <property type="project" value="UniProtKB-UniRule"/>
</dbReference>
<evidence type="ECO:0000256" key="3">
    <source>
        <dbReference type="ARBA" id="ARBA00022840"/>
    </source>
</evidence>
<protein>
    <submittedName>
        <fullName evidence="6">ATP-grasp domain-containing protein</fullName>
    </submittedName>
</protein>
<evidence type="ECO:0000313" key="6">
    <source>
        <dbReference type="EMBL" id="MBD3868661.1"/>
    </source>
</evidence>